<evidence type="ECO:0000256" key="1">
    <source>
        <dbReference type="SAM" id="MobiDB-lite"/>
    </source>
</evidence>
<feature type="region of interest" description="Disordered" evidence="1">
    <location>
        <begin position="190"/>
        <end position="243"/>
    </location>
</feature>
<dbReference type="EMBL" id="JADBGI010000012">
    <property type="protein sequence ID" value="MBE3000097.1"/>
    <property type="molecule type" value="Genomic_DNA"/>
</dbReference>
<comment type="caution">
    <text evidence="3">The sequence shown here is derived from an EMBL/GenBank/DDBJ whole genome shotgun (WGS) entry which is preliminary data.</text>
</comment>
<accession>A0ABR9P8C9</accession>
<keyword evidence="2" id="KW-0812">Transmembrane</keyword>
<dbReference type="InterPro" id="IPR021454">
    <property type="entry name" value="DUF3105"/>
</dbReference>
<sequence>MAKKKSAEERRRRAAELKAQRIKEERRKRMWKIAGITTAAVLVVGLLVFAVVMEVRSRNISGVQEFEGVTNNHVQMGERVDYDQYPPAGGDHWESWQNCGVYPEPVTTELAVHSMEHGAVWINYDPELPEDEVQALNDMYNDGDYLLVTPAAEEMEAPIVATSWARQITAENADDEDLQRYVQMYERGQDVPEPGAACSGQISETAPQIEEQLEGGAEQGAEDGAEGDEDAGDEGEGSEEENE</sequence>
<dbReference type="Pfam" id="PF11303">
    <property type="entry name" value="DUF3105"/>
    <property type="match status" value="1"/>
</dbReference>
<feature type="transmembrane region" description="Helical" evidence="2">
    <location>
        <begin position="30"/>
        <end position="53"/>
    </location>
</feature>
<protein>
    <submittedName>
        <fullName evidence="3">DUF3105 domain-containing protein</fullName>
    </submittedName>
</protein>
<keyword evidence="4" id="KW-1185">Reference proteome</keyword>
<reference evidence="3 4" key="1">
    <citation type="submission" date="2020-09" db="EMBL/GenBank/DDBJ databases">
        <title>Diversity and distribution of actinomycetes associated with coral in the coast of Hainan.</title>
        <authorList>
            <person name="Li F."/>
        </authorList>
    </citation>
    <scope>NUCLEOTIDE SEQUENCE [LARGE SCALE GENOMIC DNA]</scope>
    <source>
        <strain evidence="3 4">HNM0947</strain>
    </source>
</reference>
<feature type="compositionally biased region" description="Acidic residues" evidence="1">
    <location>
        <begin position="220"/>
        <end position="243"/>
    </location>
</feature>
<dbReference type="RefSeq" id="WP_193122706.1">
    <property type="nucleotide sequence ID" value="NZ_JADBGI010000012.1"/>
</dbReference>
<evidence type="ECO:0000256" key="2">
    <source>
        <dbReference type="SAM" id="Phobius"/>
    </source>
</evidence>
<keyword evidence="2" id="KW-1133">Transmembrane helix</keyword>
<gene>
    <name evidence="3" type="ORF">IDM40_15460</name>
</gene>
<dbReference type="Proteomes" id="UP000806528">
    <property type="component" value="Unassembled WGS sequence"/>
</dbReference>
<evidence type="ECO:0000313" key="3">
    <source>
        <dbReference type="EMBL" id="MBE3000097.1"/>
    </source>
</evidence>
<evidence type="ECO:0000313" key="4">
    <source>
        <dbReference type="Proteomes" id="UP000806528"/>
    </source>
</evidence>
<name>A0ABR9P8C9_9ACTN</name>
<keyword evidence="2" id="KW-0472">Membrane</keyword>
<proteinExistence type="predicted"/>
<organism evidence="3 4">
    <name type="scientific">Nocardiopsis coralli</name>
    <dbReference type="NCBI Taxonomy" id="2772213"/>
    <lineage>
        <taxon>Bacteria</taxon>
        <taxon>Bacillati</taxon>
        <taxon>Actinomycetota</taxon>
        <taxon>Actinomycetes</taxon>
        <taxon>Streptosporangiales</taxon>
        <taxon>Nocardiopsidaceae</taxon>
        <taxon>Nocardiopsis</taxon>
    </lineage>
</organism>